<dbReference type="Proteomes" id="UP001401887">
    <property type="component" value="Unassembled WGS sequence"/>
</dbReference>
<evidence type="ECO:0000313" key="3">
    <source>
        <dbReference type="EMBL" id="GAA5514157.1"/>
    </source>
</evidence>
<dbReference type="PANTHER" id="PTHR42850:SF2">
    <property type="entry name" value="BLL5683 PROTEIN"/>
    <property type="match status" value="1"/>
</dbReference>
<dbReference type="EMBL" id="BAABRP010000014">
    <property type="protein sequence ID" value="GAA5514157.1"/>
    <property type="molecule type" value="Genomic_DNA"/>
</dbReference>
<evidence type="ECO:0000313" key="4">
    <source>
        <dbReference type="Proteomes" id="UP001401887"/>
    </source>
</evidence>
<dbReference type="PIRSF" id="PIRSF000883">
    <property type="entry name" value="Pesterase_MJ0912"/>
    <property type="match status" value="1"/>
</dbReference>
<dbReference type="InterPro" id="IPR029052">
    <property type="entry name" value="Metallo-depent_PP-like"/>
</dbReference>
<gene>
    <name evidence="3" type="ORF">Dcar01_02910</name>
</gene>
<dbReference type="SUPFAM" id="SSF56300">
    <property type="entry name" value="Metallo-dependent phosphatases"/>
    <property type="match status" value="1"/>
</dbReference>
<reference evidence="3 4" key="1">
    <citation type="submission" date="2024-02" db="EMBL/GenBank/DDBJ databases">
        <title>Deinococcus carri NBRC 110142.</title>
        <authorList>
            <person name="Ichikawa N."/>
            <person name="Katano-Makiyama Y."/>
            <person name="Hidaka K."/>
        </authorList>
    </citation>
    <scope>NUCLEOTIDE SEQUENCE [LARGE SCALE GENOMIC DNA]</scope>
    <source>
        <strain evidence="3 4">NBRC 110142</strain>
    </source>
</reference>
<sequence length="250" mass="27151">MRLLLLSDIHANYPALEAVLRDAEARRFDQVVHLGDALGYGPHPREVLTALRDLDARCLLGNHEQMLLEYAGGRREKQGSVVSAALLWQLGRLSGSDLAWVRSWRDGVDDPDVGARYRHGTPVSLDAYTDSVTAAREAFAQWQGRLAFVGHTHVPAVYATLNAPVGEWIKAQTFAEGGSYLVPPSARVILNPGSVGQPRDGNPHASYAIFDTGRGHFEVFRVPYDVARTQEAALAAGLPPVLAARLAIGK</sequence>
<feature type="domain" description="Calcineurin-like phosphoesterase" evidence="2">
    <location>
        <begin position="1"/>
        <end position="213"/>
    </location>
</feature>
<keyword evidence="4" id="KW-1185">Reference proteome</keyword>
<comment type="similarity">
    <text evidence="1">Belongs to the metallophosphoesterase superfamily. YfcE family.</text>
</comment>
<dbReference type="CDD" id="cd00838">
    <property type="entry name" value="MPP_superfamily"/>
    <property type="match status" value="1"/>
</dbReference>
<protein>
    <recommendedName>
        <fullName evidence="2">Calcineurin-like phosphoesterase domain-containing protein</fullName>
    </recommendedName>
</protein>
<dbReference type="Pfam" id="PF12850">
    <property type="entry name" value="Metallophos_2"/>
    <property type="match status" value="1"/>
</dbReference>
<evidence type="ECO:0000259" key="2">
    <source>
        <dbReference type="Pfam" id="PF12850"/>
    </source>
</evidence>
<evidence type="ECO:0000256" key="1">
    <source>
        <dbReference type="ARBA" id="ARBA00008950"/>
    </source>
</evidence>
<accession>A0ABP9W9Y2</accession>
<dbReference type="InterPro" id="IPR011152">
    <property type="entry name" value="Pesterase_MJ0912"/>
</dbReference>
<dbReference type="RefSeq" id="WP_345466521.1">
    <property type="nucleotide sequence ID" value="NZ_BAABRP010000014.1"/>
</dbReference>
<proteinExistence type="inferred from homology"/>
<organism evidence="3 4">
    <name type="scientific">Deinococcus carri</name>
    <dbReference type="NCBI Taxonomy" id="1211323"/>
    <lineage>
        <taxon>Bacteria</taxon>
        <taxon>Thermotogati</taxon>
        <taxon>Deinococcota</taxon>
        <taxon>Deinococci</taxon>
        <taxon>Deinococcales</taxon>
        <taxon>Deinococcaceae</taxon>
        <taxon>Deinococcus</taxon>
    </lineage>
</organism>
<comment type="caution">
    <text evidence="3">The sequence shown here is derived from an EMBL/GenBank/DDBJ whole genome shotgun (WGS) entry which is preliminary data.</text>
</comment>
<name>A0ABP9W9Y2_9DEIO</name>
<dbReference type="InterPro" id="IPR024654">
    <property type="entry name" value="Calcineurin-like_PHP_lpxH"/>
</dbReference>
<dbReference type="InterPro" id="IPR050126">
    <property type="entry name" value="Ap4A_hydrolase"/>
</dbReference>
<dbReference type="PANTHER" id="PTHR42850">
    <property type="entry name" value="METALLOPHOSPHOESTERASE"/>
    <property type="match status" value="1"/>
</dbReference>
<dbReference type="Gene3D" id="3.60.21.10">
    <property type="match status" value="1"/>
</dbReference>